<sequence length="78" mass="9079">MKVKTGRKYRRVPANQLKCEMTFHLEGDRTDWCIPGIPSPNGSSIHVHVYDPEEGRFDNFELEPDRMVMVKEEQDEAS</sequence>
<dbReference type="AlphaFoldDB" id="A0A2M6XD40"/>
<evidence type="ECO:0000313" key="2">
    <source>
        <dbReference type="Proteomes" id="UP000228996"/>
    </source>
</evidence>
<proteinExistence type="predicted"/>
<reference evidence="2" key="1">
    <citation type="submission" date="2017-09" db="EMBL/GenBank/DDBJ databases">
        <title>Depth-based differentiation of microbial function through sediment-hosted aquifers and enrichment of novel symbionts in the deep terrestrial subsurface.</title>
        <authorList>
            <person name="Probst A.J."/>
            <person name="Ladd B."/>
            <person name="Jarett J.K."/>
            <person name="Geller-Mcgrath D.E."/>
            <person name="Sieber C.M.K."/>
            <person name="Emerson J.B."/>
            <person name="Anantharaman K."/>
            <person name="Thomas B.C."/>
            <person name="Malmstrom R."/>
            <person name="Stieglmeier M."/>
            <person name="Klingl A."/>
            <person name="Woyke T."/>
            <person name="Ryan C.M."/>
            <person name="Banfield J.F."/>
        </authorList>
    </citation>
    <scope>NUCLEOTIDE SEQUENCE [LARGE SCALE GENOMIC DNA]</scope>
</reference>
<dbReference type="EMBL" id="PEYO01000016">
    <property type="protein sequence ID" value="PIU03537.1"/>
    <property type="molecule type" value="Genomic_DNA"/>
</dbReference>
<comment type="caution">
    <text evidence="1">The sequence shown here is derived from an EMBL/GenBank/DDBJ whole genome shotgun (WGS) entry which is preliminary data.</text>
</comment>
<evidence type="ECO:0000313" key="1">
    <source>
        <dbReference type="EMBL" id="PIU03537.1"/>
    </source>
</evidence>
<organism evidence="1 2">
    <name type="scientific">Candidatus Shapirobacteria bacterium CG08_land_8_20_14_0_20_39_18</name>
    <dbReference type="NCBI Taxonomy" id="1974883"/>
    <lineage>
        <taxon>Bacteria</taxon>
        <taxon>Candidatus Shapironibacteriota</taxon>
    </lineage>
</organism>
<protein>
    <submittedName>
        <fullName evidence="1">Uncharacterized protein</fullName>
    </submittedName>
</protein>
<accession>A0A2M6XD40</accession>
<dbReference type="Proteomes" id="UP000228996">
    <property type="component" value="Unassembled WGS sequence"/>
</dbReference>
<gene>
    <name evidence="1" type="ORF">COT44_02830</name>
</gene>
<name>A0A2M6XD40_9BACT</name>